<name>A0A9D2Q5T1_9FIRM</name>
<dbReference type="Gene3D" id="1.50.10.100">
    <property type="entry name" value="Chondroitin AC/alginate lyase"/>
    <property type="match status" value="1"/>
</dbReference>
<evidence type="ECO:0000256" key="3">
    <source>
        <dbReference type="ARBA" id="ARBA00022764"/>
    </source>
</evidence>
<dbReference type="AlphaFoldDB" id="A0A9D2Q5T1"/>
<dbReference type="InterPro" id="IPR012480">
    <property type="entry name" value="Hepar_II_III_C"/>
</dbReference>
<accession>A0A9D2Q5T1</accession>
<keyword evidence="4" id="KW-0456">Lyase</keyword>
<gene>
    <name evidence="7" type="ORF">H9698_06865</name>
</gene>
<evidence type="ECO:0000256" key="4">
    <source>
        <dbReference type="ARBA" id="ARBA00023239"/>
    </source>
</evidence>
<feature type="domain" description="Heparinase II/III-like C-terminal" evidence="5">
    <location>
        <begin position="343"/>
        <end position="552"/>
    </location>
</feature>
<organism evidence="7 8">
    <name type="scientific">Candidatus Ruthenibacterium merdavium</name>
    <dbReference type="NCBI Taxonomy" id="2838752"/>
    <lineage>
        <taxon>Bacteria</taxon>
        <taxon>Bacillati</taxon>
        <taxon>Bacillota</taxon>
        <taxon>Clostridia</taxon>
        <taxon>Eubacteriales</taxon>
        <taxon>Oscillospiraceae</taxon>
        <taxon>Ruthenibacterium</taxon>
    </lineage>
</organism>
<evidence type="ECO:0000259" key="6">
    <source>
        <dbReference type="Pfam" id="PF16889"/>
    </source>
</evidence>
<reference evidence="7" key="2">
    <citation type="submission" date="2021-04" db="EMBL/GenBank/DDBJ databases">
        <authorList>
            <person name="Gilroy R."/>
        </authorList>
    </citation>
    <scope>NUCLEOTIDE SEQUENCE</scope>
    <source>
        <strain evidence="7">5933</strain>
    </source>
</reference>
<dbReference type="GO" id="GO:0016829">
    <property type="term" value="F:lyase activity"/>
    <property type="evidence" value="ECO:0007669"/>
    <property type="project" value="UniProtKB-KW"/>
</dbReference>
<evidence type="ECO:0000313" key="8">
    <source>
        <dbReference type="Proteomes" id="UP000823918"/>
    </source>
</evidence>
<dbReference type="Gene3D" id="2.70.98.70">
    <property type="match status" value="1"/>
</dbReference>
<dbReference type="SUPFAM" id="SSF48230">
    <property type="entry name" value="Chondroitin AC/alginate lyase"/>
    <property type="match status" value="1"/>
</dbReference>
<dbReference type="PANTHER" id="PTHR39210">
    <property type="entry name" value="HEPARIN-SULFATE LYASE"/>
    <property type="match status" value="1"/>
</dbReference>
<proteinExistence type="predicted"/>
<keyword evidence="2" id="KW-0732">Signal</keyword>
<evidence type="ECO:0000256" key="2">
    <source>
        <dbReference type="ARBA" id="ARBA00022729"/>
    </source>
</evidence>
<protein>
    <submittedName>
        <fullName evidence="7">Heparinase II/III family protein</fullName>
    </submittedName>
</protein>
<evidence type="ECO:0000256" key="1">
    <source>
        <dbReference type="ARBA" id="ARBA00004418"/>
    </source>
</evidence>
<evidence type="ECO:0000313" key="7">
    <source>
        <dbReference type="EMBL" id="HJC72499.1"/>
    </source>
</evidence>
<dbReference type="Pfam" id="PF16889">
    <property type="entry name" value="Hepar_II_III_N"/>
    <property type="match status" value="1"/>
</dbReference>
<dbReference type="EMBL" id="DWWA01000033">
    <property type="protein sequence ID" value="HJC72499.1"/>
    <property type="molecule type" value="Genomic_DNA"/>
</dbReference>
<dbReference type="Proteomes" id="UP000823918">
    <property type="component" value="Unassembled WGS sequence"/>
</dbReference>
<comment type="subcellular location">
    <subcellularLocation>
        <location evidence="1">Periplasm</location>
    </subcellularLocation>
</comment>
<reference evidence="7" key="1">
    <citation type="journal article" date="2021" name="PeerJ">
        <title>Extensive microbial diversity within the chicken gut microbiome revealed by metagenomics and culture.</title>
        <authorList>
            <person name="Gilroy R."/>
            <person name="Ravi A."/>
            <person name="Getino M."/>
            <person name="Pursley I."/>
            <person name="Horton D.L."/>
            <person name="Alikhan N.F."/>
            <person name="Baker D."/>
            <person name="Gharbi K."/>
            <person name="Hall N."/>
            <person name="Watson M."/>
            <person name="Adriaenssens E.M."/>
            <person name="Foster-Nyarko E."/>
            <person name="Jarju S."/>
            <person name="Secka A."/>
            <person name="Antonio M."/>
            <person name="Oren A."/>
            <person name="Chaudhuri R.R."/>
            <person name="La Ragione R."/>
            <person name="Hildebrand F."/>
            <person name="Pallen M.J."/>
        </authorList>
    </citation>
    <scope>NUCLEOTIDE SEQUENCE</scope>
    <source>
        <strain evidence="7">5933</strain>
    </source>
</reference>
<sequence>MLQGFWCSDVSAAAAAVLRDCPKDARRCISIADDVLENRFVFRDHWEMERTYEPVQFGPDESDIDWAHIPRADAEWLYAMNRHTSFVNLGKAWQYTHDRRYAEKWARLIEDWIDRVPLTAESEGNTWRSLEAGLRCEYWLRSIKLVGDSGVLTEPLWNKIKDCLLRHGEYLTGKWGEFQKISNWGVLQDHGLFLLGVLFRRQEWQTLALGRLDQNLHRSVMGDGSQWEQSPMYHCEVLHNAADVLLIARQNGIEVPRRFEQNVHKMFRALAAWVKPNGCLPCQSDSDDADARDILAMGALMFQDDVLRTAAGSKPLEENYWDFGADCAARLAQLPEAQDACASDALPDSGNYMLRTARTPQAAYLRFHCGSMGGGHGHADQLHVDAGCLGEDFLIDTGRYTYVDCPQRLELKRPSAHNTTRVDEMDFSPCADTWAYVSQAVPIKLPFRFTPTADLVCGGHLGYSKQGVAVFRRVVWLKKLCAAVIFDEFFADEKTPHCYEQYFHFGAGSVCMEGRTVRWKGKQARAALHCLSDAQCSLSKGAYSTDYNRLEEGDVLTVRRQDKGFVSLVAVLDLAAEDALCVRLVPVERTDGQPLTIPAQAVRLQRGNERMVVLERHGDMPTPVGLLCADGFSGHGRTVVFSDEMPEGIVLDW</sequence>
<feature type="domain" description="Heparin-sulfate lyase N-terminal" evidence="6">
    <location>
        <begin position="45"/>
        <end position="293"/>
    </location>
</feature>
<dbReference type="GO" id="GO:0042597">
    <property type="term" value="C:periplasmic space"/>
    <property type="evidence" value="ECO:0007669"/>
    <property type="project" value="UniProtKB-SubCell"/>
</dbReference>
<dbReference type="InterPro" id="IPR031680">
    <property type="entry name" value="Hepar_II_III_N"/>
</dbReference>
<evidence type="ECO:0000259" key="5">
    <source>
        <dbReference type="Pfam" id="PF07940"/>
    </source>
</evidence>
<dbReference type="PANTHER" id="PTHR39210:SF1">
    <property type="entry name" value="HEPARIN-SULFATE LYASE"/>
    <property type="match status" value="1"/>
</dbReference>
<keyword evidence="3" id="KW-0574">Periplasm</keyword>
<dbReference type="InterPro" id="IPR008929">
    <property type="entry name" value="Chondroitin_lyas"/>
</dbReference>
<dbReference type="Pfam" id="PF07940">
    <property type="entry name" value="Hepar_II_III_C"/>
    <property type="match status" value="1"/>
</dbReference>
<comment type="caution">
    <text evidence="7">The sequence shown here is derived from an EMBL/GenBank/DDBJ whole genome shotgun (WGS) entry which is preliminary data.</text>
</comment>